<name>A0A6N2TA62_9ACTO</name>
<dbReference type="Pfam" id="PF10739">
    <property type="entry name" value="DUF2550"/>
    <property type="match status" value="1"/>
</dbReference>
<protein>
    <recommendedName>
        <fullName evidence="2">DUF2550 domain-containing protein</fullName>
    </recommendedName>
</protein>
<accession>A0A6N2TA62</accession>
<proteinExistence type="predicted"/>
<gene>
    <name evidence="1" type="ORF">AOLFYP35_01193</name>
</gene>
<dbReference type="EMBL" id="CACRSM010000002">
    <property type="protein sequence ID" value="VYT00951.1"/>
    <property type="molecule type" value="Genomic_DNA"/>
</dbReference>
<evidence type="ECO:0000313" key="1">
    <source>
        <dbReference type="EMBL" id="VYT00951.1"/>
    </source>
</evidence>
<evidence type="ECO:0008006" key="2">
    <source>
        <dbReference type="Google" id="ProtNLM"/>
    </source>
</evidence>
<dbReference type="InterPro" id="IPR019675">
    <property type="entry name" value="DUF2550"/>
</dbReference>
<dbReference type="AlphaFoldDB" id="A0A6N2TA62"/>
<organism evidence="1">
    <name type="scientific">Schaalia odontolytica</name>
    <dbReference type="NCBI Taxonomy" id="1660"/>
    <lineage>
        <taxon>Bacteria</taxon>
        <taxon>Bacillati</taxon>
        <taxon>Actinomycetota</taxon>
        <taxon>Actinomycetes</taxon>
        <taxon>Actinomycetales</taxon>
        <taxon>Actinomycetaceae</taxon>
        <taxon>Schaalia</taxon>
    </lineage>
</organism>
<sequence>MVVLNIIVMLLLALFVVWLLLNLRARHLDQQDGAFRAWARLDSHSGWMSGIGQYQGDRLCWYRLVAPSLKPHVVLPRHGLEVSLPLQRSTDGSMVEVRLTSGDVFLDIAVEPLTYNGLVSWGESEPPAIEHGSTL</sequence>
<reference evidence="1" key="1">
    <citation type="submission" date="2019-11" db="EMBL/GenBank/DDBJ databases">
        <authorList>
            <person name="Feng L."/>
        </authorList>
    </citation>
    <scope>NUCLEOTIDE SEQUENCE</scope>
    <source>
        <strain evidence="1">AodontolyticusLFYP35</strain>
    </source>
</reference>